<proteinExistence type="inferred from homology"/>
<dbReference type="CDD" id="cd02062">
    <property type="entry name" value="Nitro_FMN_reductase"/>
    <property type="match status" value="1"/>
</dbReference>
<dbReference type="GO" id="GO:0016491">
    <property type="term" value="F:oxidoreductase activity"/>
    <property type="evidence" value="ECO:0007669"/>
    <property type="project" value="UniProtKB-KW"/>
</dbReference>
<protein>
    <submittedName>
        <fullName evidence="4">Albonoursin synthase</fullName>
        <ecNumber evidence="4">1.3.3.13</ecNumber>
    </submittedName>
</protein>
<evidence type="ECO:0000313" key="4">
    <source>
        <dbReference type="EMBL" id="VYT22630.1"/>
    </source>
</evidence>
<dbReference type="EMBL" id="CACRSL010000005">
    <property type="protein sequence ID" value="VYT22630.1"/>
    <property type="molecule type" value="Genomic_DNA"/>
</dbReference>
<dbReference type="AlphaFoldDB" id="A0A6N2UY30"/>
<organism evidence="4">
    <name type="scientific">uncultured Anaerotruncus sp</name>
    <dbReference type="NCBI Taxonomy" id="905011"/>
    <lineage>
        <taxon>Bacteria</taxon>
        <taxon>Bacillati</taxon>
        <taxon>Bacillota</taxon>
        <taxon>Clostridia</taxon>
        <taxon>Eubacteriales</taxon>
        <taxon>Oscillospiraceae</taxon>
        <taxon>Anaerotruncus</taxon>
        <taxon>environmental samples</taxon>
    </lineage>
</organism>
<gene>
    <name evidence="4" type="primary">albA_2</name>
    <name evidence="4" type="ORF">AULFYP135_02138</name>
</gene>
<evidence type="ECO:0000256" key="1">
    <source>
        <dbReference type="ARBA" id="ARBA00007118"/>
    </source>
</evidence>
<comment type="similarity">
    <text evidence="1">Belongs to the nitroreductase family.</text>
</comment>
<dbReference type="InterPro" id="IPR023312">
    <property type="entry name" value="Put_nitroreductase_C_bac"/>
</dbReference>
<evidence type="ECO:0000256" key="2">
    <source>
        <dbReference type="ARBA" id="ARBA00023002"/>
    </source>
</evidence>
<dbReference type="Gene3D" id="2.20.180.10">
    <property type="entry name" value="putative fmn-dependent nitroreductase like domains"/>
    <property type="match status" value="1"/>
</dbReference>
<dbReference type="PANTHER" id="PTHR43673:SF10">
    <property type="entry name" value="NADH DEHYDROGENASE_NAD(P)H NITROREDUCTASE XCC3605-RELATED"/>
    <property type="match status" value="1"/>
</dbReference>
<accession>A0A6N2UY30</accession>
<dbReference type="InterPro" id="IPR029479">
    <property type="entry name" value="Nitroreductase"/>
</dbReference>
<keyword evidence="2 4" id="KW-0560">Oxidoreductase</keyword>
<dbReference type="InterPro" id="IPR000415">
    <property type="entry name" value="Nitroreductase-like"/>
</dbReference>
<name>A0A6N2UY30_9FIRM</name>
<dbReference type="SUPFAM" id="SSF55469">
    <property type="entry name" value="FMN-dependent nitroreductase-like"/>
    <property type="match status" value="1"/>
</dbReference>
<feature type="domain" description="Nitroreductase" evidence="3">
    <location>
        <begin position="7"/>
        <end position="153"/>
    </location>
</feature>
<dbReference type="EC" id="1.3.3.13" evidence="4"/>
<dbReference type="Gene3D" id="3.40.109.10">
    <property type="entry name" value="NADH Oxidase"/>
    <property type="match status" value="1"/>
</dbReference>
<dbReference type="PANTHER" id="PTHR43673">
    <property type="entry name" value="NAD(P)H NITROREDUCTASE YDGI-RELATED"/>
    <property type="match status" value="1"/>
</dbReference>
<dbReference type="Pfam" id="PF00881">
    <property type="entry name" value="Nitroreductase"/>
    <property type="match status" value="1"/>
</dbReference>
<reference evidence="4" key="1">
    <citation type="submission" date="2019-11" db="EMBL/GenBank/DDBJ databases">
        <authorList>
            <person name="Feng L."/>
        </authorList>
    </citation>
    <scope>NUCLEOTIDE SEQUENCE</scope>
    <source>
        <strain evidence="4">AundefinedLFYP135</strain>
    </source>
</reference>
<sequence length="190" mass="20628">MLKDLVKQSRSYRSFDPAVKITQEQLLEFADAARLTPSTTNLQAIKFKLVSDPAQVESLVERTTLAAALRPLVLPPKGHHPAAFIVVCIDTAIAKNPTPFLKDVGIAAQTILLCAAEQGLGGCMVGNFQPEAIREALGLGEEILPSLCICLGKPDETVVLEEMQDGKTAYYRDEAGVHHVPKRSLKEILL</sequence>
<evidence type="ECO:0000259" key="3">
    <source>
        <dbReference type="Pfam" id="PF00881"/>
    </source>
</evidence>